<reference evidence="1 2" key="1">
    <citation type="submission" date="2023-11" db="EMBL/GenBank/DDBJ databases">
        <title>Gilvimarinus fulvus sp. nov., isolated from the surface of Kelp.</title>
        <authorList>
            <person name="Sun Y.Y."/>
            <person name="Gong Y."/>
            <person name="Du Z.J."/>
        </authorList>
    </citation>
    <scope>NUCLEOTIDE SEQUENCE [LARGE SCALE GENOMIC DNA]</scope>
    <source>
        <strain evidence="1 2">SDUM040013</strain>
    </source>
</reference>
<comment type="caution">
    <text evidence="1">The sequence shown here is derived from an EMBL/GenBank/DDBJ whole genome shotgun (WGS) entry which is preliminary data.</text>
</comment>
<keyword evidence="2" id="KW-1185">Reference proteome</keyword>
<sequence>MAVITLKGLLMDKGGHSVDRWKDQIVRQLQAADQTARNTVQDWNRFYGPECEYVTLCYSPRAGSHVKRFDVPEVRIGDLRWRVLANGQEFGFSLHSFVRLTSGVRERVDNRAKVAAMMSCIQDESPKFAESMYSYDAVGMRLRVEIDSYLAIFKSLVAAQVWKDNIAGEVSPYSSGKEILVRSSVDGFEV</sequence>
<gene>
    <name evidence="1" type="ORF">SCD92_14125</name>
</gene>
<proteinExistence type="predicted"/>
<evidence type="ECO:0000313" key="1">
    <source>
        <dbReference type="EMBL" id="MDX6850505.1"/>
    </source>
</evidence>
<evidence type="ECO:0000313" key="2">
    <source>
        <dbReference type="Proteomes" id="UP001273505"/>
    </source>
</evidence>
<dbReference type="RefSeq" id="WP_302722257.1">
    <property type="nucleotide sequence ID" value="NZ_JAULRU010000514.1"/>
</dbReference>
<accession>A0ABU4S0E5</accession>
<dbReference type="Proteomes" id="UP001273505">
    <property type="component" value="Unassembled WGS sequence"/>
</dbReference>
<dbReference type="EMBL" id="JAXAFO010000025">
    <property type="protein sequence ID" value="MDX6850505.1"/>
    <property type="molecule type" value="Genomic_DNA"/>
</dbReference>
<name>A0ABU4S0E5_9GAMM</name>
<protein>
    <submittedName>
        <fullName evidence="1">Uncharacterized protein</fullName>
    </submittedName>
</protein>
<organism evidence="1 2">
    <name type="scientific">Gilvimarinus gilvus</name>
    <dbReference type="NCBI Taxonomy" id="3058038"/>
    <lineage>
        <taxon>Bacteria</taxon>
        <taxon>Pseudomonadati</taxon>
        <taxon>Pseudomonadota</taxon>
        <taxon>Gammaproteobacteria</taxon>
        <taxon>Cellvibrionales</taxon>
        <taxon>Cellvibrionaceae</taxon>
        <taxon>Gilvimarinus</taxon>
    </lineage>
</organism>